<evidence type="ECO:0000313" key="7">
    <source>
        <dbReference type="EMBL" id="BET24797.1"/>
    </source>
</evidence>
<dbReference type="Gene3D" id="3.30.450.20">
    <property type="entry name" value="PAS domain"/>
    <property type="match status" value="3"/>
</dbReference>
<dbReference type="InterPro" id="IPR013767">
    <property type="entry name" value="PAS_fold"/>
</dbReference>
<dbReference type="InterPro" id="IPR001610">
    <property type="entry name" value="PAC"/>
</dbReference>
<feature type="domain" description="PAC" evidence="6">
    <location>
        <begin position="82"/>
        <end position="132"/>
    </location>
</feature>
<evidence type="ECO:0000259" key="4">
    <source>
        <dbReference type="PROSITE" id="PS50111"/>
    </source>
</evidence>
<dbReference type="GO" id="GO:0006355">
    <property type="term" value="P:regulation of DNA-templated transcription"/>
    <property type="evidence" value="ECO:0007669"/>
    <property type="project" value="InterPro"/>
</dbReference>
<feature type="domain" description="PAC" evidence="6">
    <location>
        <begin position="440"/>
        <end position="492"/>
    </location>
</feature>
<dbReference type="NCBIfam" id="TIGR00229">
    <property type="entry name" value="sensory_box"/>
    <property type="match status" value="3"/>
</dbReference>
<dbReference type="RefSeq" id="WP_130558664.1">
    <property type="nucleotide sequence ID" value="NZ_AP028947.1"/>
</dbReference>
<dbReference type="GO" id="GO:0004888">
    <property type="term" value="F:transmembrane signaling receptor activity"/>
    <property type="evidence" value="ECO:0007669"/>
    <property type="project" value="InterPro"/>
</dbReference>
<dbReference type="SMART" id="SM00091">
    <property type="entry name" value="PAS"/>
    <property type="match status" value="3"/>
</dbReference>
<organism evidence="7 8">
    <name type="scientific">Limnobacter thiooxidans</name>
    <dbReference type="NCBI Taxonomy" id="131080"/>
    <lineage>
        <taxon>Bacteria</taxon>
        <taxon>Pseudomonadati</taxon>
        <taxon>Pseudomonadota</taxon>
        <taxon>Betaproteobacteria</taxon>
        <taxon>Burkholderiales</taxon>
        <taxon>Burkholderiaceae</taxon>
        <taxon>Limnobacter</taxon>
    </lineage>
</organism>
<dbReference type="SMART" id="SM00086">
    <property type="entry name" value="PAC"/>
    <property type="match status" value="4"/>
</dbReference>
<evidence type="ECO:0000256" key="2">
    <source>
        <dbReference type="ARBA" id="ARBA00029447"/>
    </source>
</evidence>
<evidence type="ECO:0000256" key="1">
    <source>
        <dbReference type="ARBA" id="ARBA00023224"/>
    </source>
</evidence>
<dbReference type="Pfam" id="PF13426">
    <property type="entry name" value="PAS_9"/>
    <property type="match status" value="2"/>
</dbReference>
<proteinExistence type="inferred from homology"/>
<dbReference type="SUPFAM" id="SSF58104">
    <property type="entry name" value="Methyl-accepting chemotaxis protein (MCP) signaling domain"/>
    <property type="match status" value="1"/>
</dbReference>
<comment type="similarity">
    <text evidence="2">Belongs to the methyl-accepting chemotaxis (MCP) protein family.</text>
</comment>
<evidence type="ECO:0000259" key="6">
    <source>
        <dbReference type="PROSITE" id="PS50113"/>
    </source>
</evidence>
<dbReference type="KEGG" id="lto:RGQ30_02980"/>
<dbReference type="SUPFAM" id="SSF55785">
    <property type="entry name" value="PYP-like sensor domain (PAS domain)"/>
    <property type="match status" value="4"/>
</dbReference>
<name>A0AA86IX81_9BURK</name>
<dbReference type="PANTHER" id="PTHR32089">
    <property type="entry name" value="METHYL-ACCEPTING CHEMOTAXIS PROTEIN MCPB"/>
    <property type="match status" value="1"/>
</dbReference>
<dbReference type="InterPro" id="IPR000014">
    <property type="entry name" value="PAS"/>
</dbReference>
<dbReference type="Proteomes" id="UP001329151">
    <property type="component" value="Chromosome"/>
</dbReference>
<evidence type="ECO:0000259" key="5">
    <source>
        <dbReference type="PROSITE" id="PS50112"/>
    </source>
</evidence>
<evidence type="ECO:0008006" key="9">
    <source>
        <dbReference type="Google" id="ProtNLM"/>
    </source>
</evidence>
<accession>A0AA86IX81</accession>
<sequence>MRLFGNSSQNQILDQTIDAVVSIDEKNRVTYYNAAAEKLWGYTADEVIGQNVKMLVPHAIQGRHDDYVNNNRSTGQDKIVGTFREVQLERKSGETIWASLSLSRVKTGNKICYTAFVRDISAERNAREQINQTLEQTIDAVVTIDARNNVTFFNKAAEQLWGYSRDEVLGKNVKMLVPVQLQSNHDNLVNANRTTGMDKIVGTSREVRIERKDGRVVWGGLSLSKLRVGDDIMYTAFVKDVTAEVAQREQFRLLSLVANETDNSVVITNAEGLIEYVNPGFVALTGYKLDEVRGKKPGHILQGKETSPETVQKIRDKLRSREAFYDEILNYDRHGKPYWISLAINPVFDAKGVLCQFISIQANITETKTRSVEFDIRLEAIQRSNLVLEWNANGDIEIANTLLRNLLEAKSNNDLLLPENKLDKAVSTTELAKLRKGEAVSTELAFKTASGSAVFVAATLTPIAGFDGSIKRIVMYGGDITARRRTIEETNQAMRDVLKVSDQIGSIVGTIDGIASQTNLLALNAAIEAARAGEAGRGFAVVADEVRGLAQRSASAAYEISNLVGETKKKVEGLAKSLSELDARQADEG</sequence>
<feature type="domain" description="PAS" evidence="5">
    <location>
        <begin position="5"/>
        <end position="57"/>
    </location>
</feature>
<dbReference type="PROSITE" id="PS50113">
    <property type="entry name" value="PAC"/>
    <property type="match status" value="4"/>
</dbReference>
<dbReference type="Gene3D" id="1.10.287.950">
    <property type="entry name" value="Methyl-accepting chemotaxis protein"/>
    <property type="match status" value="1"/>
</dbReference>
<dbReference type="PROSITE" id="PS50112">
    <property type="entry name" value="PAS"/>
    <property type="match status" value="3"/>
</dbReference>
<dbReference type="InterPro" id="IPR035965">
    <property type="entry name" value="PAS-like_dom_sf"/>
</dbReference>
<feature type="domain" description="PAS" evidence="5">
    <location>
        <begin position="126"/>
        <end position="178"/>
    </location>
</feature>
<dbReference type="InterPro" id="IPR004089">
    <property type="entry name" value="MCPsignal_dom"/>
</dbReference>
<dbReference type="PROSITE" id="PS50890">
    <property type="entry name" value="PUA"/>
    <property type="match status" value="1"/>
</dbReference>
<dbReference type="CDD" id="cd00130">
    <property type="entry name" value="PAS"/>
    <property type="match status" value="3"/>
</dbReference>
<dbReference type="GO" id="GO:0007165">
    <property type="term" value="P:signal transduction"/>
    <property type="evidence" value="ECO:0007669"/>
    <property type="project" value="UniProtKB-KW"/>
</dbReference>
<dbReference type="GO" id="GO:0016020">
    <property type="term" value="C:membrane"/>
    <property type="evidence" value="ECO:0007669"/>
    <property type="project" value="InterPro"/>
</dbReference>
<evidence type="ECO:0000313" key="8">
    <source>
        <dbReference type="Proteomes" id="UP001329151"/>
    </source>
</evidence>
<protein>
    <recommendedName>
        <fullName evidence="9">PAS domain S-box protein</fullName>
    </recommendedName>
</protein>
<dbReference type="InterPro" id="IPR004090">
    <property type="entry name" value="Chemotax_Me-accpt_rcpt"/>
</dbReference>
<dbReference type="PANTHER" id="PTHR32089:SF112">
    <property type="entry name" value="LYSOZYME-LIKE PROTEIN-RELATED"/>
    <property type="match status" value="1"/>
</dbReference>
<dbReference type="Pfam" id="PF00989">
    <property type="entry name" value="PAS"/>
    <property type="match status" value="2"/>
</dbReference>
<dbReference type="EMBL" id="AP028947">
    <property type="protein sequence ID" value="BET24797.1"/>
    <property type="molecule type" value="Genomic_DNA"/>
</dbReference>
<gene>
    <name evidence="7" type="ORF">RGQ30_02980</name>
</gene>
<feature type="domain" description="PAC" evidence="6">
    <location>
        <begin position="203"/>
        <end position="253"/>
    </location>
</feature>
<feature type="domain" description="Methyl-accepting transducer" evidence="4">
    <location>
        <begin position="477"/>
        <end position="580"/>
    </location>
</feature>
<evidence type="ECO:0000256" key="3">
    <source>
        <dbReference type="PROSITE-ProRule" id="PRU00284"/>
    </source>
</evidence>
<dbReference type="Pfam" id="PF00015">
    <property type="entry name" value="MCPsignal"/>
    <property type="match status" value="1"/>
</dbReference>
<dbReference type="InterPro" id="IPR000700">
    <property type="entry name" value="PAS-assoc_C"/>
</dbReference>
<reference evidence="7 8" key="1">
    <citation type="submission" date="2023-10" db="EMBL/GenBank/DDBJ databases">
        <title>Complete Genome Sequence of Limnobacter thiooxidans CS-K2T, Isolated from freshwater lake sediments in Bavaria, Germany.</title>
        <authorList>
            <person name="Naruki M."/>
            <person name="Watanabe A."/>
            <person name="Warashina T."/>
            <person name="Morita T."/>
            <person name="Arakawa K."/>
        </authorList>
    </citation>
    <scope>NUCLEOTIDE SEQUENCE [LARGE SCALE GENOMIC DNA]</scope>
    <source>
        <strain evidence="7 8">CS-K2</strain>
    </source>
</reference>
<dbReference type="GO" id="GO:0006935">
    <property type="term" value="P:chemotaxis"/>
    <property type="evidence" value="ECO:0007669"/>
    <property type="project" value="InterPro"/>
</dbReference>
<dbReference type="SMART" id="SM00283">
    <property type="entry name" value="MA"/>
    <property type="match status" value="1"/>
</dbReference>
<dbReference type="PROSITE" id="PS50111">
    <property type="entry name" value="CHEMOTAXIS_TRANSDUC_2"/>
    <property type="match status" value="1"/>
</dbReference>
<dbReference type="AlphaFoldDB" id="A0AA86IX81"/>
<feature type="domain" description="PAS" evidence="5">
    <location>
        <begin position="250"/>
        <end position="319"/>
    </location>
</feature>
<keyword evidence="8" id="KW-1185">Reference proteome</keyword>
<keyword evidence="1 3" id="KW-0807">Transducer</keyword>
<feature type="domain" description="PAC" evidence="6">
    <location>
        <begin position="324"/>
        <end position="376"/>
    </location>
</feature>
<dbReference type="PRINTS" id="PR00260">
    <property type="entry name" value="CHEMTRNSDUCR"/>
</dbReference>